<dbReference type="InterPro" id="IPR019099">
    <property type="entry name" value="Uncharacterised_PGPGW_TM"/>
</dbReference>
<feature type="transmembrane region" description="Helical" evidence="2">
    <location>
        <begin position="113"/>
        <end position="135"/>
    </location>
</feature>
<dbReference type="STRING" id="642780.SAMN04488570_0684"/>
<dbReference type="Pfam" id="PF09656">
    <property type="entry name" value="PGPGW"/>
    <property type="match status" value="1"/>
</dbReference>
<feature type="transmembrane region" description="Helical" evidence="2">
    <location>
        <begin position="31"/>
        <end position="49"/>
    </location>
</feature>
<gene>
    <name evidence="3" type="ORF">SAMN04488570_0684</name>
</gene>
<keyword evidence="4" id="KW-1185">Reference proteome</keyword>
<feature type="transmembrane region" description="Helical" evidence="2">
    <location>
        <begin position="70"/>
        <end position="93"/>
    </location>
</feature>
<organism evidence="3 4">
    <name type="scientific">Nocardioides scoriae</name>
    <dbReference type="NCBI Taxonomy" id="642780"/>
    <lineage>
        <taxon>Bacteria</taxon>
        <taxon>Bacillati</taxon>
        <taxon>Actinomycetota</taxon>
        <taxon>Actinomycetes</taxon>
        <taxon>Propionibacteriales</taxon>
        <taxon>Nocardioidaceae</taxon>
        <taxon>Nocardioides</taxon>
    </lineage>
</organism>
<name>A0A1H1MUR8_9ACTN</name>
<dbReference type="Proteomes" id="UP000198859">
    <property type="component" value="Chromosome I"/>
</dbReference>
<evidence type="ECO:0000313" key="4">
    <source>
        <dbReference type="Proteomes" id="UP000198859"/>
    </source>
</evidence>
<evidence type="ECO:0000256" key="1">
    <source>
        <dbReference type="SAM" id="MobiDB-lite"/>
    </source>
</evidence>
<protein>
    <submittedName>
        <fullName evidence="3">Putative transmembrane protein (PGPGW)</fullName>
    </submittedName>
</protein>
<sequence>MNETVKGLGLKIFGWLLLLVGIAALPLPGPGAMIILGAMFVLATQYEWADKRLDRVKVWALKGAADSVKTWPRIALSLLGVVWLVGLGIFWGIRPDAPGWWPLRESWWLIGGWGTGATLIFSGVVALALLVYSFVKLRGASRAEIEAQATRGGAHDGDDDDRSAVRSEPGGEHAAGTAAG</sequence>
<keyword evidence="2" id="KW-0472">Membrane</keyword>
<keyword evidence="2 3" id="KW-0812">Transmembrane</keyword>
<reference evidence="4" key="1">
    <citation type="submission" date="2016-10" db="EMBL/GenBank/DDBJ databases">
        <authorList>
            <person name="Varghese N."/>
            <person name="Submissions S."/>
        </authorList>
    </citation>
    <scope>NUCLEOTIDE SEQUENCE [LARGE SCALE GENOMIC DNA]</scope>
    <source>
        <strain evidence="4">DSM 22127</strain>
    </source>
</reference>
<accession>A0A1H1MUR8</accession>
<dbReference type="AlphaFoldDB" id="A0A1H1MUR8"/>
<evidence type="ECO:0000256" key="2">
    <source>
        <dbReference type="SAM" id="Phobius"/>
    </source>
</evidence>
<feature type="compositionally biased region" description="Basic and acidic residues" evidence="1">
    <location>
        <begin position="162"/>
        <end position="171"/>
    </location>
</feature>
<proteinExistence type="predicted"/>
<feature type="region of interest" description="Disordered" evidence="1">
    <location>
        <begin position="148"/>
        <end position="180"/>
    </location>
</feature>
<dbReference type="EMBL" id="LT629757">
    <property type="protein sequence ID" value="SDR90430.1"/>
    <property type="molecule type" value="Genomic_DNA"/>
</dbReference>
<keyword evidence="2" id="KW-1133">Transmembrane helix</keyword>
<evidence type="ECO:0000313" key="3">
    <source>
        <dbReference type="EMBL" id="SDR90430.1"/>
    </source>
</evidence>
<dbReference type="RefSeq" id="WP_197681079.1">
    <property type="nucleotide sequence ID" value="NZ_LT629757.1"/>
</dbReference>